<dbReference type="Pfam" id="PF00441">
    <property type="entry name" value="Acyl-CoA_dh_1"/>
    <property type="match status" value="1"/>
</dbReference>
<evidence type="ECO:0000256" key="4">
    <source>
        <dbReference type="ARBA" id="ARBA00022827"/>
    </source>
</evidence>
<dbReference type="Proteomes" id="UP000754644">
    <property type="component" value="Unassembled WGS sequence"/>
</dbReference>
<protein>
    <submittedName>
        <fullName evidence="8">Acyl-CoA/acyl-ACP dehydrogenase</fullName>
    </submittedName>
</protein>
<dbReference type="Pfam" id="PF02771">
    <property type="entry name" value="Acyl-CoA_dh_N"/>
    <property type="match status" value="1"/>
</dbReference>
<dbReference type="SUPFAM" id="SSF47203">
    <property type="entry name" value="Acyl-CoA dehydrogenase C-terminal domain-like"/>
    <property type="match status" value="1"/>
</dbReference>
<dbReference type="SUPFAM" id="SSF56645">
    <property type="entry name" value="Acyl-CoA dehydrogenase NM domain-like"/>
    <property type="match status" value="1"/>
</dbReference>
<accession>A0A972VXR2</accession>
<dbReference type="InterPro" id="IPR009075">
    <property type="entry name" value="AcylCo_DH/oxidase_C"/>
</dbReference>
<evidence type="ECO:0000313" key="9">
    <source>
        <dbReference type="Proteomes" id="UP000754644"/>
    </source>
</evidence>
<dbReference type="InterPro" id="IPR036250">
    <property type="entry name" value="AcylCo_DH-like_C"/>
</dbReference>
<dbReference type="InterPro" id="IPR013786">
    <property type="entry name" value="AcylCoA_DH/ox_N"/>
</dbReference>
<dbReference type="GO" id="GO:0050660">
    <property type="term" value="F:flavin adenine dinucleotide binding"/>
    <property type="evidence" value="ECO:0007669"/>
    <property type="project" value="InterPro"/>
</dbReference>
<evidence type="ECO:0000256" key="1">
    <source>
        <dbReference type="ARBA" id="ARBA00001974"/>
    </source>
</evidence>
<feature type="domain" description="Acyl-CoA dehydrogenase/oxidase N-terminal" evidence="7">
    <location>
        <begin position="6"/>
        <end position="116"/>
    </location>
</feature>
<evidence type="ECO:0000259" key="7">
    <source>
        <dbReference type="Pfam" id="PF02771"/>
    </source>
</evidence>
<dbReference type="PANTHER" id="PTHR43884">
    <property type="entry name" value="ACYL-COA DEHYDROGENASE"/>
    <property type="match status" value="1"/>
</dbReference>
<reference evidence="8" key="1">
    <citation type="submission" date="2020-05" db="EMBL/GenBank/DDBJ databases">
        <title>Sulfur intermediates as new biogeochemical hubs in an aquatic model microbial ecosystem.</title>
        <authorList>
            <person name="Vigneron A."/>
        </authorList>
    </citation>
    <scope>NUCLEOTIDE SEQUENCE</scope>
    <source>
        <strain evidence="8">Bin.250</strain>
    </source>
</reference>
<dbReference type="Gene3D" id="1.10.540.10">
    <property type="entry name" value="Acyl-CoA dehydrogenase/oxidase, N-terminal domain"/>
    <property type="match status" value="1"/>
</dbReference>
<proteinExistence type="inferred from homology"/>
<dbReference type="GO" id="GO:0003995">
    <property type="term" value="F:acyl-CoA dehydrogenase activity"/>
    <property type="evidence" value="ECO:0007669"/>
    <property type="project" value="TreeGrafter"/>
</dbReference>
<name>A0A972VXR2_9GAMM</name>
<feature type="domain" description="Acyl-CoA dehydrogenase/oxidase C-terminal" evidence="6">
    <location>
        <begin position="226"/>
        <end position="364"/>
    </location>
</feature>
<comment type="similarity">
    <text evidence="2">Belongs to the acyl-CoA dehydrogenase family.</text>
</comment>
<evidence type="ECO:0000256" key="3">
    <source>
        <dbReference type="ARBA" id="ARBA00022630"/>
    </source>
</evidence>
<evidence type="ECO:0000256" key="2">
    <source>
        <dbReference type="ARBA" id="ARBA00009347"/>
    </source>
</evidence>
<dbReference type="PANTHER" id="PTHR43884:SF20">
    <property type="entry name" value="ACYL-COA DEHYDROGENASE FADE28"/>
    <property type="match status" value="1"/>
</dbReference>
<keyword evidence="5" id="KW-0560">Oxidoreductase</keyword>
<dbReference type="Gene3D" id="1.20.140.10">
    <property type="entry name" value="Butyryl-CoA Dehydrogenase, subunit A, domain 3"/>
    <property type="match status" value="1"/>
</dbReference>
<organism evidence="8 9">
    <name type="scientific">SAR86 cluster bacterium</name>
    <dbReference type="NCBI Taxonomy" id="2030880"/>
    <lineage>
        <taxon>Bacteria</taxon>
        <taxon>Pseudomonadati</taxon>
        <taxon>Pseudomonadota</taxon>
        <taxon>Gammaproteobacteria</taxon>
        <taxon>SAR86 cluster</taxon>
    </lineage>
</organism>
<dbReference type="Gene3D" id="2.40.110.10">
    <property type="entry name" value="Butyryl-CoA Dehydrogenase, subunit A, domain 2"/>
    <property type="match status" value="1"/>
</dbReference>
<keyword evidence="3" id="KW-0285">Flavoprotein</keyword>
<keyword evidence="4" id="KW-0274">FAD</keyword>
<evidence type="ECO:0000313" key="8">
    <source>
        <dbReference type="EMBL" id="NQV64537.1"/>
    </source>
</evidence>
<dbReference type="InterPro" id="IPR037069">
    <property type="entry name" value="AcylCoA_DH/ox_N_sf"/>
</dbReference>
<evidence type="ECO:0000256" key="5">
    <source>
        <dbReference type="ARBA" id="ARBA00023002"/>
    </source>
</evidence>
<evidence type="ECO:0000259" key="6">
    <source>
        <dbReference type="Pfam" id="PF00441"/>
    </source>
</evidence>
<dbReference type="InterPro" id="IPR046373">
    <property type="entry name" value="Acyl-CoA_Oxase/DH_mid-dom_sf"/>
</dbReference>
<dbReference type="AlphaFoldDB" id="A0A972VXR2"/>
<sequence length="370" mass="40911">MNFGFTEEQDLLRDQVRKFLDAQSPVSRVREIMHTDEGFDRQIWQQIADLGWLGLVVDPEHDGVGLGFVDLIVILEEMGKSLFPSPFIAHSLAASTLDELASDDQKKRYLNDLACGRKIGTIALLDIHDLPNADSISLSGVVHQDGVILSGKKTFVMDADSADLFVVAFKDQHAIYLALISRDQTGVSTQGSATMDLTKRTGSLELDHVKVAPQDLILATAENISRLLDKAAVAVTAEVIGAAEAVIYMTSSYAKDRIQFDNPIGKYQGVKHRLAEMYVDVESFKSLLYYAAWCVKESPAELARSASLAKAYASDAFSQIGTDGVQLHGAIGFTQEYDMQLYLKRSKWARPIFGDADYHYERIHQLSVTD</sequence>
<comment type="caution">
    <text evidence="8">The sequence shown here is derived from an EMBL/GenBank/DDBJ whole genome shotgun (WGS) entry which is preliminary data.</text>
</comment>
<dbReference type="InterPro" id="IPR009100">
    <property type="entry name" value="AcylCoA_DH/oxidase_NM_dom_sf"/>
</dbReference>
<gene>
    <name evidence="8" type="ORF">HQ497_04140</name>
</gene>
<comment type="cofactor">
    <cofactor evidence="1">
        <name>FAD</name>
        <dbReference type="ChEBI" id="CHEBI:57692"/>
    </cofactor>
</comment>
<dbReference type="EMBL" id="JABMOJ010000148">
    <property type="protein sequence ID" value="NQV64537.1"/>
    <property type="molecule type" value="Genomic_DNA"/>
</dbReference>